<evidence type="ECO:0000256" key="2">
    <source>
        <dbReference type="ARBA" id="ARBA00006824"/>
    </source>
</evidence>
<evidence type="ECO:0000256" key="1">
    <source>
        <dbReference type="ARBA" id="ARBA00004141"/>
    </source>
</evidence>
<accession>C1E0T5</accession>
<gene>
    <name evidence="8" type="ORF">MICPUN_79527</name>
</gene>
<dbReference type="GO" id="GO:0005737">
    <property type="term" value="C:cytoplasm"/>
    <property type="evidence" value="ECO:0007669"/>
    <property type="project" value="TreeGrafter"/>
</dbReference>
<evidence type="ECO:0000256" key="6">
    <source>
        <dbReference type="RuleBase" id="RU363053"/>
    </source>
</evidence>
<dbReference type="Proteomes" id="UP000002009">
    <property type="component" value="Chromosome 3"/>
</dbReference>
<keyword evidence="3" id="KW-0812">Transmembrane</keyword>
<keyword evidence="5" id="KW-0472">Membrane</keyword>
<evidence type="ECO:0000256" key="4">
    <source>
        <dbReference type="ARBA" id="ARBA00022989"/>
    </source>
</evidence>
<evidence type="ECO:0000256" key="7">
    <source>
        <dbReference type="SAM" id="MobiDB-lite"/>
    </source>
</evidence>
<sequence length="248" mass="26885">MGVATVTPVIAAPRPTHRPGGRKSRVVRANALEIADVVRVASDGGVVLAGYVASDLVAQASETRSAERSAEECRVDVDCEIPPTPQGLDVIRLNRYAAFGWFDGCISHVFIGWLDAASSGWTSNEAARCFDQVVVDMALFSPVWCALFLISMEAMMMDTRLPLRAAVSARLKGEYSELLLGNLGFWIPANAVVFGLVAVDYRVAAFSAINFAYTVLLSIWAEGDKDKPQEAADKEKVETKEIETVDQI</sequence>
<dbReference type="OrthoDB" id="860at2759"/>
<dbReference type="PANTHER" id="PTHR11266:SF17">
    <property type="entry name" value="PROTEIN MPV17"/>
    <property type="match status" value="1"/>
</dbReference>
<evidence type="ECO:0000256" key="5">
    <source>
        <dbReference type="ARBA" id="ARBA00023136"/>
    </source>
</evidence>
<dbReference type="EMBL" id="CP001324">
    <property type="protein sequence ID" value="ACO61612.1"/>
    <property type="molecule type" value="Genomic_DNA"/>
</dbReference>
<dbReference type="GO" id="GO:0016020">
    <property type="term" value="C:membrane"/>
    <property type="evidence" value="ECO:0007669"/>
    <property type="project" value="UniProtKB-SubCell"/>
</dbReference>
<evidence type="ECO:0000313" key="8">
    <source>
        <dbReference type="EMBL" id="ACO61612.1"/>
    </source>
</evidence>
<proteinExistence type="inferred from homology"/>
<dbReference type="STRING" id="296587.C1E0T5"/>
<name>C1E0T5_MICCC</name>
<protein>
    <submittedName>
        <fullName evidence="8">Uncharacterized protein</fullName>
    </submittedName>
</protein>
<dbReference type="PANTHER" id="PTHR11266">
    <property type="entry name" value="PEROXISOMAL MEMBRANE PROTEIN 2, PXMP2 MPV17"/>
    <property type="match status" value="1"/>
</dbReference>
<keyword evidence="4" id="KW-1133">Transmembrane helix</keyword>
<dbReference type="Pfam" id="PF04117">
    <property type="entry name" value="Mpv17_PMP22"/>
    <property type="match status" value="1"/>
</dbReference>
<dbReference type="GeneID" id="8241990"/>
<evidence type="ECO:0000256" key="3">
    <source>
        <dbReference type="ARBA" id="ARBA00022692"/>
    </source>
</evidence>
<comment type="similarity">
    <text evidence="2 6">Belongs to the peroxisomal membrane protein PXMP2/4 family.</text>
</comment>
<dbReference type="InParanoid" id="C1E0T5"/>
<feature type="region of interest" description="Disordered" evidence="7">
    <location>
        <begin position="1"/>
        <end position="22"/>
    </location>
</feature>
<dbReference type="InterPro" id="IPR007248">
    <property type="entry name" value="Mpv17_PMP22"/>
</dbReference>
<evidence type="ECO:0000313" key="9">
    <source>
        <dbReference type="Proteomes" id="UP000002009"/>
    </source>
</evidence>
<reference evidence="8 9" key="1">
    <citation type="journal article" date="2009" name="Science">
        <title>Green evolution and dynamic adaptations revealed by genomes of the marine picoeukaryotes Micromonas.</title>
        <authorList>
            <person name="Worden A.Z."/>
            <person name="Lee J.H."/>
            <person name="Mock T."/>
            <person name="Rouze P."/>
            <person name="Simmons M.P."/>
            <person name="Aerts A.L."/>
            <person name="Allen A.E."/>
            <person name="Cuvelier M.L."/>
            <person name="Derelle E."/>
            <person name="Everett M.V."/>
            <person name="Foulon E."/>
            <person name="Grimwood J."/>
            <person name="Gundlach H."/>
            <person name="Henrissat B."/>
            <person name="Napoli C."/>
            <person name="McDonald S.M."/>
            <person name="Parker M.S."/>
            <person name="Rombauts S."/>
            <person name="Salamov A."/>
            <person name="Von Dassow P."/>
            <person name="Badger J.H."/>
            <person name="Coutinho P.M."/>
            <person name="Demir E."/>
            <person name="Dubchak I."/>
            <person name="Gentemann C."/>
            <person name="Eikrem W."/>
            <person name="Gready J.E."/>
            <person name="John U."/>
            <person name="Lanier W."/>
            <person name="Lindquist E.A."/>
            <person name="Lucas S."/>
            <person name="Mayer K.F."/>
            <person name="Moreau H."/>
            <person name="Not F."/>
            <person name="Otillar R."/>
            <person name="Panaud O."/>
            <person name="Pangilinan J."/>
            <person name="Paulsen I."/>
            <person name="Piegu B."/>
            <person name="Poliakov A."/>
            <person name="Robbens S."/>
            <person name="Schmutz J."/>
            <person name="Toulza E."/>
            <person name="Wyss T."/>
            <person name="Zelensky A."/>
            <person name="Zhou K."/>
            <person name="Armbrust E.V."/>
            <person name="Bhattacharya D."/>
            <person name="Goodenough U.W."/>
            <person name="Van de Peer Y."/>
            <person name="Grigoriev I.V."/>
        </authorList>
    </citation>
    <scope>NUCLEOTIDE SEQUENCE [LARGE SCALE GENOMIC DNA]</scope>
    <source>
        <strain evidence="9">RCC299 / NOUM17</strain>
    </source>
</reference>
<organism evidence="8 9">
    <name type="scientific">Micromonas commoda (strain RCC299 / NOUM17 / CCMP2709)</name>
    <name type="common">Picoplanktonic green alga</name>
    <dbReference type="NCBI Taxonomy" id="296587"/>
    <lineage>
        <taxon>Eukaryota</taxon>
        <taxon>Viridiplantae</taxon>
        <taxon>Chlorophyta</taxon>
        <taxon>Mamiellophyceae</taxon>
        <taxon>Mamiellales</taxon>
        <taxon>Mamiellaceae</taxon>
        <taxon>Micromonas</taxon>
    </lineage>
</organism>
<comment type="subcellular location">
    <subcellularLocation>
        <location evidence="1">Membrane</location>
        <topology evidence="1">Multi-pass membrane protein</topology>
    </subcellularLocation>
</comment>
<dbReference type="RefSeq" id="XP_002500354.1">
    <property type="nucleotide sequence ID" value="XM_002500308.1"/>
</dbReference>
<keyword evidence="9" id="KW-1185">Reference proteome</keyword>
<dbReference type="AlphaFoldDB" id="C1E0T5"/>
<feature type="region of interest" description="Disordered" evidence="7">
    <location>
        <begin position="226"/>
        <end position="248"/>
    </location>
</feature>